<sequence>MQASSTQTPESKEVAIEKLDNEIRVLTELLCRLKAQRNTFSLPYTLPDEILCEIFAIVQAHFKLKSRGDPQNQICQIFQWLPITHVSGHWRQVALACSQLWCEIANLPEAVIPIFLGRSGNRNLSVRIVTSMTPRRVHYTHPPALLTQIFSQNSRIEKLVVKGVPSFTQITPYLTSTPAPKLKELVINAFGAHIPDELFQGITPQLETLTLFACYVNLNTPLLMNNLTTLEVLNCSGSAKAWLIILQRMPRLSLLKLRSGFSPDAEEPIPNPEDIGVIPLLRLSVFDFRGYGLERDLDFLSHLAFPSQTQFKFRSATRNGDQNIMPPLIAFLRVHTQSRQDLSEMNIRAVSYTQEHDQDRPKSLQLTASDGDHCYLAVDINLSSLQVRTTDAGNATHLAEITSLPLSLTTSFTTNCDIEREGWTILSNRLPILQSISISEATVHPFLLSIGVADANFNSGGDTDISMERHEEEDEDLAEPNRSVGSKGTRSNDFLDPGQVSSESTQQFKSLKSINLEDISFEELHEAMFVAICARRDDGFPVEKIRFNRCSDVGATGTFLTCLRTLVNVVECQEDDLEDEVEDEGDMSDGPEPDYSDED</sequence>
<name>A0ACD3AKP4_9AGAR</name>
<accession>A0ACD3AKP4</accession>
<dbReference type="EMBL" id="ML208415">
    <property type="protein sequence ID" value="TFK66101.1"/>
    <property type="molecule type" value="Genomic_DNA"/>
</dbReference>
<protein>
    <submittedName>
        <fullName evidence="1">Uncharacterized protein</fullName>
    </submittedName>
</protein>
<evidence type="ECO:0000313" key="1">
    <source>
        <dbReference type="EMBL" id="TFK66101.1"/>
    </source>
</evidence>
<gene>
    <name evidence="1" type="ORF">BDN72DRAFT_880493</name>
</gene>
<reference evidence="1 2" key="1">
    <citation type="journal article" date="2019" name="Nat. Ecol. Evol.">
        <title>Megaphylogeny resolves global patterns of mushroom evolution.</title>
        <authorList>
            <person name="Varga T."/>
            <person name="Krizsan K."/>
            <person name="Foldi C."/>
            <person name="Dima B."/>
            <person name="Sanchez-Garcia M."/>
            <person name="Sanchez-Ramirez S."/>
            <person name="Szollosi G.J."/>
            <person name="Szarkandi J.G."/>
            <person name="Papp V."/>
            <person name="Albert L."/>
            <person name="Andreopoulos W."/>
            <person name="Angelini C."/>
            <person name="Antonin V."/>
            <person name="Barry K.W."/>
            <person name="Bougher N.L."/>
            <person name="Buchanan P."/>
            <person name="Buyck B."/>
            <person name="Bense V."/>
            <person name="Catcheside P."/>
            <person name="Chovatia M."/>
            <person name="Cooper J."/>
            <person name="Damon W."/>
            <person name="Desjardin D."/>
            <person name="Finy P."/>
            <person name="Geml J."/>
            <person name="Haridas S."/>
            <person name="Hughes K."/>
            <person name="Justo A."/>
            <person name="Karasinski D."/>
            <person name="Kautmanova I."/>
            <person name="Kiss B."/>
            <person name="Kocsube S."/>
            <person name="Kotiranta H."/>
            <person name="LaButti K.M."/>
            <person name="Lechner B.E."/>
            <person name="Liimatainen K."/>
            <person name="Lipzen A."/>
            <person name="Lukacs Z."/>
            <person name="Mihaltcheva S."/>
            <person name="Morgado L.N."/>
            <person name="Niskanen T."/>
            <person name="Noordeloos M.E."/>
            <person name="Ohm R.A."/>
            <person name="Ortiz-Santana B."/>
            <person name="Ovrebo C."/>
            <person name="Racz N."/>
            <person name="Riley R."/>
            <person name="Savchenko A."/>
            <person name="Shiryaev A."/>
            <person name="Soop K."/>
            <person name="Spirin V."/>
            <person name="Szebenyi C."/>
            <person name="Tomsovsky M."/>
            <person name="Tulloss R.E."/>
            <person name="Uehling J."/>
            <person name="Grigoriev I.V."/>
            <person name="Vagvolgyi C."/>
            <person name="Papp T."/>
            <person name="Martin F.M."/>
            <person name="Miettinen O."/>
            <person name="Hibbett D.S."/>
            <person name="Nagy L.G."/>
        </authorList>
    </citation>
    <scope>NUCLEOTIDE SEQUENCE [LARGE SCALE GENOMIC DNA]</scope>
    <source>
        <strain evidence="1 2">NL-1719</strain>
    </source>
</reference>
<organism evidence="1 2">
    <name type="scientific">Pluteus cervinus</name>
    <dbReference type="NCBI Taxonomy" id="181527"/>
    <lineage>
        <taxon>Eukaryota</taxon>
        <taxon>Fungi</taxon>
        <taxon>Dikarya</taxon>
        <taxon>Basidiomycota</taxon>
        <taxon>Agaricomycotina</taxon>
        <taxon>Agaricomycetes</taxon>
        <taxon>Agaricomycetidae</taxon>
        <taxon>Agaricales</taxon>
        <taxon>Pluteineae</taxon>
        <taxon>Pluteaceae</taxon>
        <taxon>Pluteus</taxon>
    </lineage>
</organism>
<keyword evidence="2" id="KW-1185">Reference proteome</keyword>
<dbReference type="Proteomes" id="UP000308600">
    <property type="component" value="Unassembled WGS sequence"/>
</dbReference>
<proteinExistence type="predicted"/>
<evidence type="ECO:0000313" key="2">
    <source>
        <dbReference type="Proteomes" id="UP000308600"/>
    </source>
</evidence>